<name>A0A0F9SYD3_9ZZZZ</name>
<comment type="caution">
    <text evidence="2">The sequence shown here is derived from an EMBL/GenBank/DDBJ whole genome shotgun (WGS) entry which is preliminary data.</text>
</comment>
<feature type="region of interest" description="Disordered" evidence="1">
    <location>
        <begin position="1"/>
        <end position="21"/>
    </location>
</feature>
<dbReference type="AlphaFoldDB" id="A0A0F9SYD3"/>
<accession>A0A0F9SYD3</accession>
<sequence>MSRHISSLMNRPQPKTSVEPRSIIGTYHPPCPKCGLGIAGVQDDGSLVCFGCREDLFDDPRFAFRVQFVLTPDCPDGMYLVVDHDEEIARIGRDPSEGSGSFAFRGQAGSYPDIEAAWEALALPKTPPKGGLLYRPPKQPTKGD</sequence>
<feature type="region of interest" description="Disordered" evidence="1">
    <location>
        <begin position="125"/>
        <end position="144"/>
    </location>
</feature>
<evidence type="ECO:0000313" key="2">
    <source>
        <dbReference type="EMBL" id="KKN41851.1"/>
    </source>
</evidence>
<gene>
    <name evidence="2" type="ORF">LCGC14_0719110</name>
</gene>
<reference evidence="2" key="1">
    <citation type="journal article" date="2015" name="Nature">
        <title>Complex archaea that bridge the gap between prokaryotes and eukaryotes.</title>
        <authorList>
            <person name="Spang A."/>
            <person name="Saw J.H."/>
            <person name="Jorgensen S.L."/>
            <person name="Zaremba-Niedzwiedzka K."/>
            <person name="Martijn J."/>
            <person name="Lind A.E."/>
            <person name="van Eijk R."/>
            <person name="Schleper C."/>
            <person name="Guy L."/>
            <person name="Ettema T.J."/>
        </authorList>
    </citation>
    <scope>NUCLEOTIDE SEQUENCE</scope>
</reference>
<organism evidence="2">
    <name type="scientific">marine sediment metagenome</name>
    <dbReference type="NCBI Taxonomy" id="412755"/>
    <lineage>
        <taxon>unclassified sequences</taxon>
        <taxon>metagenomes</taxon>
        <taxon>ecological metagenomes</taxon>
    </lineage>
</organism>
<dbReference type="EMBL" id="LAZR01001620">
    <property type="protein sequence ID" value="KKN41851.1"/>
    <property type="molecule type" value="Genomic_DNA"/>
</dbReference>
<protein>
    <submittedName>
        <fullName evidence="2">Uncharacterized protein</fullName>
    </submittedName>
</protein>
<feature type="compositionally biased region" description="Polar residues" evidence="1">
    <location>
        <begin position="1"/>
        <end position="16"/>
    </location>
</feature>
<proteinExistence type="predicted"/>
<evidence type="ECO:0000256" key="1">
    <source>
        <dbReference type="SAM" id="MobiDB-lite"/>
    </source>
</evidence>